<proteinExistence type="predicted"/>
<feature type="coiled-coil region" evidence="1">
    <location>
        <begin position="275"/>
        <end position="305"/>
    </location>
</feature>
<feature type="transmembrane region" description="Helical" evidence="2">
    <location>
        <begin position="480"/>
        <end position="500"/>
    </location>
</feature>
<accession>A0A1H4AWD9</accession>
<dbReference type="STRING" id="1033731.SAMN05444145_103143"/>
<dbReference type="InterPro" id="IPR027417">
    <property type="entry name" value="P-loop_NTPase"/>
</dbReference>
<dbReference type="SUPFAM" id="SSF52540">
    <property type="entry name" value="P-loop containing nucleoside triphosphate hydrolases"/>
    <property type="match status" value="1"/>
</dbReference>
<evidence type="ECO:0000313" key="4">
    <source>
        <dbReference type="Proteomes" id="UP000183253"/>
    </source>
</evidence>
<dbReference type="RefSeq" id="WP_010261516.1">
    <property type="nucleotide sequence ID" value="NZ_CAEG01000010.1"/>
</dbReference>
<keyword evidence="4" id="KW-1185">Reference proteome</keyword>
<dbReference type="OrthoDB" id="781284at2"/>
<keyword evidence="2" id="KW-1133">Transmembrane helix</keyword>
<dbReference type="AlphaFoldDB" id="A0A1H4AWD9"/>
<evidence type="ECO:0000313" key="3">
    <source>
        <dbReference type="EMBL" id="SEA40175.1"/>
    </source>
</evidence>
<dbReference type="InterPro" id="IPR050445">
    <property type="entry name" value="Bact_polysacc_biosynth/exp"/>
</dbReference>
<dbReference type="Gene3D" id="3.40.50.300">
    <property type="entry name" value="P-loop containing nucleotide triphosphate hydrolases"/>
    <property type="match status" value="1"/>
</dbReference>
<keyword evidence="1" id="KW-0175">Coiled coil</keyword>
<sequence length="729" mass="83934">MTTYIAYILKFLFRIKWWLIICPVLVALLVYFYMGRQSRYYRSTTTIYTGIVSGYDLENGEGSRQDWNIINNAMDNLINIIKSQSTLHNVSLRLYARNMVHGNPDEDNNYIYARNYRSEVAHTPQEVLDLIDRTSEDKTFRKLLDYEVAEHGNHVYGLFHWTHRYYSYQALSRIEVRRIANSDMLEISYENDDPGVVYNTLELLNDEFVEQYKELRFGETNDVIRFFEQELARVGHELREQEDSLRDYSVENLIINYDEQTKHIAILSRDFELRYEETRLNLNSSESLRRKIEAQLEELQIFRNNAAFVEQLHKIGDLQAQITAAEAFIPDPASGRQPVRQPVDVSRLQVQMNRETDSLRSLTSAIASQQYTKEGIATGALIQQWLDAVLLSTKSQAEMKVVNEWKKSLDDRYVQYAPVGSTLKRKNRLISFTEQSYLAMLQALNTARLRQKNLQMTSATLKIINPPVLPISAEPTKRKMMVAAAFFVTAVFILGFFILLELLDRTLRDKIRAERITGGKVIGAFPGPGRFGERRFARQYREIASRFMGNAVLNYFDPRERPNVLNVLSTERGDGKSTLAGHLAAYLRETGMKVRIASWNKDFDSHQKEFLLASRLEEFVHDAEGETPLSEADVVIVEYPPLDDSAIPKELLQNAGLNIMVAPANRTWKETDQLLYEKSVEMAGETPTALFLNCAGRDVVQTFTGLLPPYTRLRKLGYQISQFGFTAVK</sequence>
<evidence type="ECO:0000256" key="1">
    <source>
        <dbReference type="SAM" id="Coils"/>
    </source>
</evidence>
<dbReference type="Proteomes" id="UP000183253">
    <property type="component" value="Unassembled WGS sequence"/>
</dbReference>
<reference evidence="3 4" key="1">
    <citation type="submission" date="2016-10" db="EMBL/GenBank/DDBJ databases">
        <authorList>
            <person name="de Groot N.N."/>
        </authorList>
    </citation>
    <scope>NUCLEOTIDE SEQUENCE [LARGE SCALE GENOMIC DNA]</scope>
    <source>
        <strain evidence="3 4">DSM 25383</strain>
    </source>
</reference>
<evidence type="ECO:0000256" key="2">
    <source>
        <dbReference type="SAM" id="Phobius"/>
    </source>
</evidence>
<dbReference type="EMBL" id="FNRI01000003">
    <property type="protein sequence ID" value="SEA40175.1"/>
    <property type="molecule type" value="Genomic_DNA"/>
</dbReference>
<dbReference type="GO" id="GO:0004713">
    <property type="term" value="F:protein tyrosine kinase activity"/>
    <property type="evidence" value="ECO:0007669"/>
    <property type="project" value="TreeGrafter"/>
</dbReference>
<dbReference type="GO" id="GO:0005886">
    <property type="term" value="C:plasma membrane"/>
    <property type="evidence" value="ECO:0007669"/>
    <property type="project" value="TreeGrafter"/>
</dbReference>
<dbReference type="PANTHER" id="PTHR32309:SF13">
    <property type="entry name" value="FERRIC ENTEROBACTIN TRANSPORT PROTEIN FEPE"/>
    <property type="match status" value="1"/>
</dbReference>
<keyword evidence="2" id="KW-0812">Transmembrane</keyword>
<gene>
    <name evidence="3" type="ORF">SAMN05444145_103143</name>
</gene>
<keyword evidence="2" id="KW-0472">Membrane</keyword>
<dbReference type="PANTHER" id="PTHR32309">
    <property type="entry name" value="TYROSINE-PROTEIN KINASE"/>
    <property type="match status" value="1"/>
</dbReference>
<name>A0A1H4AWD9_9BACT</name>
<protein>
    <submittedName>
        <fullName evidence="3">ATP synthase F1 subcomplex epsilon subunit</fullName>
    </submittedName>
</protein>
<feature type="transmembrane region" description="Helical" evidence="2">
    <location>
        <begin position="15"/>
        <end position="34"/>
    </location>
</feature>
<organism evidence="3 4">
    <name type="scientific">Alistipes timonensis JC136</name>
    <dbReference type="NCBI Taxonomy" id="1033731"/>
    <lineage>
        <taxon>Bacteria</taxon>
        <taxon>Pseudomonadati</taxon>
        <taxon>Bacteroidota</taxon>
        <taxon>Bacteroidia</taxon>
        <taxon>Bacteroidales</taxon>
        <taxon>Rikenellaceae</taxon>
        <taxon>Alistipes</taxon>
    </lineage>
</organism>